<keyword evidence="8" id="KW-1185">Reference proteome</keyword>
<dbReference type="GO" id="GO:0015742">
    <property type="term" value="P:alpha-ketoglutarate transport"/>
    <property type="evidence" value="ECO:0007669"/>
    <property type="project" value="TreeGrafter"/>
</dbReference>
<dbReference type="PANTHER" id="PTHR46982:SF1">
    <property type="entry name" value="CITRATE_OXOGLUTARATE CARRIER PROTEIN"/>
    <property type="match status" value="1"/>
</dbReference>
<dbReference type="Proteomes" id="UP000077266">
    <property type="component" value="Unassembled WGS sequence"/>
</dbReference>
<dbReference type="GO" id="GO:0005371">
    <property type="term" value="F:tricarboxylate secondary active transmembrane transporter activity"/>
    <property type="evidence" value="ECO:0007669"/>
    <property type="project" value="TreeGrafter"/>
</dbReference>
<dbReference type="FunFam" id="1.50.40.10:FF:000053">
    <property type="entry name" value="Mitochondrial DNA replication protein"/>
    <property type="match status" value="1"/>
</dbReference>
<sequence length="300" mass="32408">MAIQKEPGQKGVNWSNIAVGAIMNMFEVTTLGQPLEVLKTQMAANRSETMLQSLRTVWSRGGVAGFYQGLIPWAWIEASTKGAVLLFTAAEIETRTVAMGMSPATAGLLGGMGGGIAQAYLTVGFCTCMKTAEITRHKQAEAGIKPPSTWAVFMDIYRREGLAGINKGVNAVAIRQCTNWGSRIGIARLAESSIRKFQGKSEKDPLGAVEKIASSSIGGALATWNQPIEVVRVEMQSMLKSKSANRPAKPTIVNMLAYIYRENGVKGLYRGVAPRIGLGIWQTICMVSFADYVKVWVKGK</sequence>
<reference evidence="7 8" key="1">
    <citation type="journal article" date="2016" name="Mol. Biol. Evol.">
        <title>Comparative Genomics of Early-Diverging Mushroom-Forming Fungi Provides Insights into the Origins of Lignocellulose Decay Capabilities.</title>
        <authorList>
            <person name="Nagy L.G."/>
            <person name="Riley R."/>
            <person name="Tritt A."/>
            <person name="Adam C."/>
            <person name="Daum C."/>
            <person name="Floudas D."/>
            <person name="Sun H."/>
            <person name="Yadav J.S."/>
            <person name="Pangilinan J."/>
            <person name="Larsson K.H."/>
            <person name="Matsuura K."/>
            <person name="Barry K."/>
            <person name="Labutti K."/>
            <person name="Kuo R."/>
            <person name="Ohm R.A."/>
            <person name="Bhattacharya S.S."/>
            <person name="Shirouzu T."/>
            <person name="Yoshinaga Y."/>
            <person name="Martin F.M."/>
            <person name="Grigoriev I.V."/>
            <person name="Hibbett D.S."/>
        </authorList>
    </citation>
    <scope>NUCLEOTIDE SEQUENCE [LARGE SCALE GENOMIC DNA]</scope>
    <source>
        <strain evidence="7 8">HHB12029</strain>
    </source>
</reference>
<dbReference type="InterPro" id="IPR053017">
    <property type="entry name" value="Mito_Cit/Oxoglu_Carrier"/>
</dbReference>
<evidence type="ECO:0000313" key="8">
    <source>
        <dbReference type="Proteomes" id="UP000077266"/>
    </source>
</evidence>
<proteinExistence type="inferred from homology"/>
<dbReference type="FunCoup" id="A0A165PR85">
    <property type="interactions" value="209"/>
</dbReference>
<evidence type="ECO:0000256" key="1">
    <source>
        <dbReference type="ARBA" id="ARBA00004141"/>
    </source>
</evidence>
<dbReference type="Gene3D" id="1.50.40.10">
    <property type="entry name" value="Mitochondrial carrier domain"/>
    <property type="match status" value="1"/>
</dbReference>
<dbReference type="EMBL" id="KV425887">
    <property type="protein sequence ID" value="KZW02557.1"/>
    <property type="molecule type" value="Genomic_DNA"/>
</dbReference>
<comment type="subcellular location">
    <subcellularLocation>
        <location evidence="1">Membrane</location>
        <topology evidence="1">Multi-pass membrane protein</topology>
    </subcellularLocation>
</comment>
<feature type="repeat" description="Solcar" evidence="5">
    <location>
        <begin position="210"/>
        <end position="296"/>
    </location>
</feature>
<keyword evidence="4 5" id="KW-0472">Membrane</keyword>
<protein>
    <submittedName>
        <fullName evidence="7">Putative YHM2-protein of the mitochondrial carrier family</fullName>
    </submittedName>
</protein>
<keyword evidence="6" id="KW-0813">Transport</keyword>
<dbReference type="STRING" id="1314781.A0A165PR85"/>
<dbReference type="InParanoid" id="A0A165PR85"/>
<dbReference type="FunFam" id="1.50.40.10:FF:000085">
    <property type="entry name" value="Tricarboxylate carrier, putative"/>
    <property type="match status" value="1"/>
</dbReference>
<evidence type="ECO:0000256" key="3">
    <source>
        <dbReference type="ARBA" id="ARBA00022989"/>
    </source>
</evidence>
<dbReference type="SUPFAM" id="SSF103506">
    <property type="entry name" value="Mitochondrial carrier"/>
    <property type="match status" value="1"/>
</dbReference>
<dbReference type="InterPro" id="IPR018108">
    <property type="entry name" value="MCP_transmembrane"/>
</dbReference>
<organism evidence="7 8">
    <name type="scientific">Exidia glandulosa HHB12029</name>
    <dbReference type="NCBI Taxonomy" id="1314781"/>
    <lineage>
        <taxon>Eukaryota</taxon>
        <taxon>Fungi</taxon>
        <taxon>Dikarya</taxon>
        <taxon>Basidiomycota</taxon>
        <taxon>Agaricomycotina</taxon>
        <taxon>Agaricomycetes</taxon>
        <taxon>Auriculariales</taxon>
        <taxon>Exidiaceae</taxon>
        <taxon>Exidia</taxon>
    </lineage>
</organism>
<accession>A0A165PR85</accession>
<dbReference type="GO" id="GO:0005739">
    <property type="term" value="C:mitochondrion"/>
    <property type="evidence" value="ECO:0007669"/>
    <property type="project" value="TreeGrafter"/>
</dbReference>
<dbReference type="Pfam" id="PF00153">
    <property type="entry name" value="Mito_carr"/>
    <property type="match status" value="2"/>
</dbReference>
<dbReference type="GO" id="GO:0016020">
    <property type="term" value="C:membrane"/>
    <property type="evidence" value="ECO:0007669"/>
    <property type="project" value="UniProtKB-SubCell"/>
</dbReference>
<dbReference type="GO" id="GO:0006843">
    <property type="term" value="P:mitochondrial citrate transmembrane transport"/>
    <property type="evidence" value="ECO:0007669"/>
    <property type="project" value="TreeGrafter"/>
</dbReference>
<name>A0A165PR85_EXIGL</name>
<dbReference type="OrthoDB" id="10253709at2759"/>
<evidence type="ECO:0000313" key="7">
    <source>
        <dbReference type="EMBL" id="KZW02557.1"/>
    </source>
</evidence>
<dbReference type="AlphaFoldDB" id="A0A165PR85"/>
<evidence type="ECO:0000256" key="2">
    <source>
        <dbReference type="ARBA" id="ARBA00022692"/>
    </source>
</evidence>
<keyword evidence="3" id="KW-1133">Transmembrane helix</keyword>
<gene>
    <name evidence="7" type="ORF">EXIGLDRAFT_732822</name>
</gene>
<dbReference type="PROSITE" id="PS50920">
    <property type="entry name" value="SOLCAR"/>
    <property type="match status" value="1"/>
</dbReference>
<dbReference type="PANTHER" id="PTHR46982">
    <property type="entry name" value="CITRATE/OXOGLUTARATE CARRIER PROTEIN"/>
    <property type="match status" value="1"/>
</dbReference>
<evidence type="ECO:0000256" key="6">
    <source>
        <dbReference type="RuleBase" id="RU000488"/>
    </source>
</evidence>
<keyword evidence="2 5" id="KW-0812">Transmembrane</keyword>
<dbReference type="InterPro" id="IPR023395">
    <property type="entry name" value="MCP_dom_sf"/>
</dbReference>
<evidence type="ECO:0000256" key="5">
    <source>
        <dbReference type="PROSITE-ProRule" id="PRU00282"/>
    </source>
</evidence>
<evidence type="ECO:0000256" key="4">
    <source>
        <dbReference type="ARBA" id="ARBA00023136"/>
    </source>
</evidence>
<comment type="similarity">
    <text evidence="6">Belongs to the mitochondrial carrier (TC 2.A.29) family.</text>
</comment>